<gene>
    <name evidence="2" type="ORF">SCAR479_10292</name>
</gene>
<dbReference type="Pfam" id="PF00856">
    <property type="entry name" value="SET"/>
    <property type="match status" value="1"/>
</dbReference>
<dbReference type="SMART" id="SM00317">
    <property type="entry name" value="SET"/>
    <property type="match status" value="1"/>
</dbReference>
<dbReference type="EMBL" id="JARVKM010000055">
    <property type="protein sequence ID" value="KAK9772962.1"/>
    <property type="molecule type" value="Genomic_DNA"/>
</dbReference>
<protein>
    <recommendedName>
        <fullName evidence="1">SET domain-containing protein</fullName>
    </recommendedName>
</protein>
<dbReference type="InterPro" id="IPR046341">
    <property type="entry name" value="SET_dom_sf"/>
</dbReference>
<dbReference type="Gene3D" id="2.170.270.10">
    <property type="entry name" value="SET domain"/>
    <property type="match status" value="1"/>
</dbReference>
<dbReference type="InterPro" id="IPR053185">
    <property type="entry name" value="SET_domain_protein"/>
</dbReference>
<dbReference type="SUPFAM" id="SSF82199">
    <property type="entry name" value="SET domain"/>
    <property type="match status" value="1"/>
</dbReference>
<evidence type="ECO:0000259" key="1">
    <source>
        <dbReference type="PROSITE" id="PS50280"/>
    </source>
</evidence>
<dbReference type="PROSITE" id="PS50280">
    <property type="entry name" value="SET"/>
    <property type="match status" value="1"/>
</dbReference>
<dbReference type="Proteomes" id="UP001465668">
    <property type="component" value="Unassembled WGS sequence"/>
</dbReference>
<sequence length="175" mass="19832">MVFLIVNNNVHVKDTRNMSLGMFSSRKLTRGLLVLSEPVVLGYESREQAIESIVQDFGDLDDLAKFRLRRLYAGSRDPIPDARGTGPHADHPERLKSIMRYNGFMGLGTGFGLALAMSTINHSCSPNAFLYWNENTQVMELHALKDIDREEEIFISYVHDSPYATTQERAVRLAR</sequence>
<dbReference type="InterPro" id="IPR001214">
    <property type="entry name" value="SET_dom"/>
</dbReference>
<proteinExistence type="predicted"/>
<dbReference type="CDD" id="cd20071">
    <property type="entry name" value="SET_SMYD"/>
    <property type="match status" value="1"/>
</dbReference>
<organism evidence="2 3">
    <name type="scientific">Seiridium cardinale</name>
    <dbReference type="NCBI Taxonomy" id="138064"/>
    <lineage>
        <taxon>Eukaryota</taxon>
        <taxon>Fungi</taxon>
        <taxon>Dikarya</taxon>
        <taxon>Ascomycota</taxon>
        <taxon>Pezizomycotina</taxon>
        <taxon>Sordariomycetes</taxon>
        <taxon>Xylariomycetidae</taxon>
        <taxon>Amphisphaeriales</taxon>
        <taxon>Sporocadaceae</taxon>
        <taxon>Seiridium</taxon>
    </lineage>
</organism>
<evidence type="ECO:0000313" key="3">
    <source>
        <dbReference type="Proteomes" id="UP001465668"/>
    </source>
</evidence>
<name>A0ABR2XGR6_9PEZI</name>
<reference evidence="2 3" key="1">
    <citation type="submission" date="2024-02" db="EMBL/GenBank/DDBJ databases">
        <title>First draft genome assembly of two strains of Seiridium cardinale.</title>
        <authorList>
            <person name="Emiliani G."/>
            <person name="Scali E."/>
        </authorList>
    </citation>
    <scope>NUCLEOTIDE SEQUENCE [LARGE SCALE GENOMIC DNA]</scope>
    <source>
        <strain evidence="2 3">BM-138-000479</strain>
    </source>
</reference>
<keyword evidence="3" id="KW-1185">Reference proteome</keyword>
<comment type="caution">
    <text evidence="2">The sequence shown here is derived from an EMBL/GenBank/DDBJ whole genome shotgun (WGS) entry which is preliminary data.</text>
</comment>
<accession>A0ABR2XGR6</accession>
<dbReference type="PANTHER" id="PTHR47332">
    <property type="entry name" value="SET DOMAIN-CONTAINING PROTEIN 5"/>
    <property type="match status" value="1"/>
</dbReference>
<evidence type="ECO:0000313" key="2">
    <source>
        <dbReference type="EMBL" id="KAK9772962.1"/>
    </source>
</evidence>
<feature type="domain" description="SET" evidence="1">
    <location>
        <begin position="8"/>
        <end position="158"/>
    </location>
</feature>
<dbReference type="PANTHER" id="PTHR47332:SF4">
    <property type="entry name" value="SET DOMAIN-CONTAINING PROTEIN 5"/>
    <property type="match status" value="1"/>
</dbReference>